<feature type="region of interest" description="Disordered" evidence="2">
    <location>
        <begin position="1"/>
        <end position="27"/>
    </location>
</feature>
<keyword evidence="5" id="KW-1185">Reference proteome</keyword>
<evidence type="ECO:0000256" key="2">
    <source>
        <dbReference type="SAM" id="MobiDB-lite"/>
    </source>
</evidence>
<dbReference type="SUPFAM" id="SSF47769">
    <property type="entry name" value="SAM/Pointed domain"/>
    <property type="match status" value="1"/>
</dbReference>
<dbReference type="Gene3D" id="1.25.10.10">
    <property type="entry name" value="Leucine-rich Repeat Variant"/>
    <property type="match status" value="3"/>
</dbReference>
<evidence type="ECO:0000313" key="4">
    <source>
        <dbReference type="EMBL" id="CAH3195022.1"/>
    </source>
</evidence>
<evidence type="ECO:0000256" key="1">
    <source>
        <dbReference type="PROSITE-ProRule" id="PRU00259"/>
    </source>
</evidence>
<name>A0ABN8SUT1_9CNID</name>
<dbReference type="InterPro" id="IPR035897">
    <property type="entry name" value="Toll_tir_struct_dom_sf"/>
</dbReference>
<dbReference type="PANTHER" id="PTHR46270:SF2">
    <property type="entry name" value="TIR DOMAIN-CONTAINING PROTEIN"/>
    <property type="match status" value="1"/>
</dbReference>
<dbReference type="InterPro" id="IPR000225">
    <property type="entry name" value="Armadillo"/>
</dbReference>
<evidence type="ECO:0000313" key="5">
    <source>
        <dbReference type="Proteomes" id="UP001159427"/>
    </source>
</evidence>
<feature type="non-terminal residue" evidence="4">
    <location>
        <position position="1570"/>
    </location>
</feature>
<organism evidence="4 5">
    <name type="scientific">Porites evermanni</name>
    <dbReference type="NCBI Taxonomy" id="104178"/>
    <lineage>
        <taxon>Eukaryota</taxon>
        <taxon>Metazoa</taxon>
        <taxon>Cnidaria</taxon>
        <taxon>Anthozoa</taxon>
        <taxon>Hexacorallia</taxon>
        <taxon>Scleractinia</taxon>
        <taxon>Fungiina</taxon>
        <taxon>Poritidae</taxon>
        <taxon>Porites</taxon>
    </lineage>
</organism>
<proteinExistence type="predicted"/>
<protein>
    <recommendedName>
        <fullName evidence="3">TIR domain-containing protein</fullName>
    </recommendedName>
</protein>
<sequence>SKRISSPPRESLSPLKDTVQPKIPVQDQHFSCQAKTMEIKEQVDVARTSQTSTDKKASPTDTIETYKAKYPDQAEDLETMLERIQALKNFVAKNLNDPEDYAKLGRQTIEGLFDTSVHSFESVLTQKEKQFTTLIDFTIDVGGVEQLKLFVQHCFEKFSHLIKEESDDEKETDDYTCYDCLSNTLAAIQNFSDFHQGFCSACAGAGIISICFEFVKQIDAENSNWEEEDEDSQLVTIIDNSIGILHNISRRLRDRELFANREQTLLYYAKKKVPTIAAESLLTLAYLVDENTNHLILADKNLLSFIITLLDEARQSEDRHSNGYSAKELAEGLSHLAINDANKNILGQNGVIPVLISVIKTSNVDEEKASATRALWMLAFDDNNKEKVRQEEGAMDILHQLQQSENPEVQKAAAGALWELEGKIARSLKRTESTGNHVMISYQWDSQEVLVEVKNRLRASGYRVWMDLEQMRGSTLDSMAEAVENASVVLVCVSRRYKESQNCRSEATYAYDLKKDIIPLMMECNYKGDGWLGLIVTGKMRFKFWSKDVLEESVTKLIRELGERGKHVDVTDGPPKPVVQADQADIVATSPSSPGVFTWTNERVKQWFKEIGLEKVCKEDISGMNGQSLTDLQQLRKECPEYFYRCLERDLNLTNMLDIFTFTKGLGKLVISMCFEIIKQIDAENSNWEEEDEDSELVTIIEISLGILHNISRRLRDRELFANRERTLLDFAKKNVPAIAVPSLLTLAYLVDENTNHLILADENLLSFIITLLDEAWQSEDQRRCYGYSAKELAEGLSHLAINDDNKKILGQIGVIPVLISVIKTSKEDEEKASATRALWMLAFDDNNKEGIRQEEGAMDILHKLQQSENPEVQKAAAGALWELEGKTARQSSERIASTRNHVMISYQWDSQEVLVEVKNRLQASGYRVWMDLEQMGGSTLETMAKAVEDSSVVLICLSERYKESPNCRSEAEYTYKLGKDIIPLMMQRNYKPDGWLGMLLGTKFWIDFHSKTVVKPGVTKLIKELGGRGKDGDVTDGPSELVVQAVQADIVATSPSSLGVSTWTNEEVKQWFKEIGLEKVCNEDISEMNGQSLTGLQQLRTIQNFSDIHQGFCSACAGADVISMCFEIIKRIDAENSNWEEKDSRLVAIIDCSLAILHNISRRLRDRELFANRERTLLDFAKKNVPAIAATSLLTLAYLVDENTNHLILADENLLSFIITLLDGAWQSEDRRRCYGYSAKELAEGLSHLAINDANKKILGQNGVIPVLISVIKTSNEDEEKASATRALWMLAFHDNNKEKIRQEEGAMDIVHRLQHSENPEVQKAAAGALWELEGKTARHSERMESIGNHVMISYQWDSQEVLVEVKNRLQANGYRVWMDLEQMKGSTLEAMAEAVENASVVLVCVSRRYKESQNCRSEATYAYDLKKDIIPLMMERNYKGDGWLGIIVTGKMWFDFQSKHVLEQSVTKVIKELGGRGKDVDVTDGPSEPVVQAVQSDIVATLPSSPGVSTWNNEEVKQWFKEIGLEKVCKKKISGMNGKSLTDLQQLRYECLEYFYRCLERDLNLTNM</sequence>
<feature type="repeat" description="ARM" evidence="1">
    <location>
        <begin position="814"/>
        <end position="857"/>
    </location>
</feature>
<feature type="domain" description="TIR" evidence="3">
    <location>
        <begin position="1352"/>
        <end position="1461"/>
    </location>
</feature>
<dbReference type="InterPro" id="IPR013761">
    <property type="entry name" value="SAM/pointed_sf"/>
</dbReference>
<dbReference type="InterPro" id="IPR016024">
    <property type="entry name" value="ARM-type_fold"/>
</dbReference>
<feature type="repeat" description="ARM" evidence="1">
    <location>
        <begin position="350"/>
        <end position="393"/>
    </location>
</feature>
<dbReference type="SUPFAM" id="SSF48371">
    <property type="entry name" value="ARM repeat"/>
    <property type="match status" value="3"/>
</dbReference>
<dbReference type="InterPro" id="IPR000157">
    <property type="entry name" value="TIR_dom"/>
</dbReference>
<dbReference type="InterPro" id="IPR011989">
    <property type="entry name" value="ARM-like"/>
</dbReference>
<feature type="repeat" description="ARM" evidence="1">
    <location>
        <begin position="1264"/>
        <end position="1307"/>
    </location>
</feature>
<dbReference type="EMBL" id="CALNXI010004076">
    <property type="protein sequence ID" value="CAH3195022.1"/>
    <property type="molecule type" value="Genomic_DNA"/>
</dbReference>
<gene>
    <name evidence="4" type="ORF">PEVE_00029239</name>
</gene>
<dbReference type="Gene3D" id="3.40.50.10140">
    <property type="entry name" value="Toll/interleukin-1 receptor homology (TIR) domain"/>
    <property type="match status" value="3"/>
</dbReference>
<feature type="domain" description="TIR" evidence="3">
    <location>
        <begin position="438"/>
        <end position="538"/>
    </location>
</feature>
<dbReference type="PANTHER" id="PTHR46270">
    <property type="entry name" value="ARMADILLO-TYPE FOLD-RELATED"/>
    <property type="match status" value="1"/>
</dbReference>
<dbReference type="SMART" id="SM00185">
    <property type="entry name" value="ARM"/>
    <property type="match status" value="6"/>
</dbReference>
<reference evidence="4 5" key="1">
    <citation type="submission" date="2022-05" db="EMBL/GenBank/DDBJ databases">
        <authorList>
            <consortium name="Genoscope - CEA"/>
            <person name="William W."/>
        </authorList>
    </citation>
    <scope>NUCLEOTIDE SEQUENCE [LARGE SCALE GENOMIC DNA]</scope>
</reference>
<evidence type="ECO:0000259" key="3">
    <source>
        <dbReference type="Pfam" id="PF13676"/>
    </source>
</evidence>
<comment type="caution">
    <text evidence="4">The sequence shown here is derived from an EMBL/GenBank/DDBJ whole genome shotgun (WGS) entry which is preliminary data.</text>
</comment>
<dbReference type="PROSITE" id="PS50176">
    <property type="entry name" value="ARM_REPEAT"/>
    <property type="match status" value="3"/>
</dbReference>
<feature type="non-terminal residue" evidence="4">
    <location>
        <position position="1"/>
    </location>
</feature>
<feature type="domain" description="TIR" evidence="3">
    <location>
        <begin position="903"/>
        <end position="1012"/>
    </location>
</feature>
<accession>A0ABN8SUT1</accession>
<dbReference type="Proteomes" id="UP001159427">
    <property type="component" value="Unassembled WGS sequence"/>
</dbReference>
<dbReference type="Pfam" id="PF13676">
    <property type="entry name" value="TIR_2"/>
    <property type="match status" value="3"/>
</dbReference>
<dbReference type="Gene3D" id="1.10.150.50">
    <property type="entry name" value="Transcription Factor, Ets-1"/>
    <property type="match status" value="2"/>
</dbReference>
<dbReference type="SUPFAM" id="SSF52200">
    <property type="entry name" value="Toll/Interleukin receptor TIR domain"/>
    <property type="match status" value="3"/>
</dbReference>